<proteinExistence type="predicted"/>
<evidence type="ECO:0000313" key="2">
    <source>
        <dbReference type="Proteomes" id="UP000886824"/>
    </source>
</evidence>
<reference evidence="1" key="1">
    <citation type="journal article" date="2021" name="PeerJ">
        <title>Extensive microbial diversity within the chicken gut microbiome revealed by metagenomics and culture.</title>
        <authorList>
            <person name="Gilroy R."/>
            <person name="Ravi A."/>
            <person name="Getino M."/>
            <person name="Pursley I."/>
            <person name="Horton D.L."/>
            <person name="Alikhan N.F."/>
            <person name="Baker D."/>
            <person name="Gharbi K."/>
            <person name="Hall N."/>
            <person name="Watson M."/>
            <person name="Adriaenssens E.M."/>
            <person name="Foster-Nyarko E."/>
            <person name="Jarju S."/>
            <person name="Secka A."/>
            <person name="Antonio M."/>
            <person name="Oren A."/>
            <person name="Chaudhuri R.R."/>
            <person name="La Ragione R."/>
            <person name="Hildebrand F."/>
            <person name="Pallen M.J."/>
        </authorList>
    </citation>
    <scope>NUCLEOTIDE SEQUENCE</scope>
    <source>
        <strain evidence="1">CHK33-7979</strain>
    </source>
</reference>
<gene>
    <name evidence="1" type="ORF">H9826_10315</name>
</gene>
<dbReference type="Proteomes" id="UP000886824">
    <property type="component" value="Unassembled WGS sequence"/>
</dbReference>
<comment type="caution">
    <text evidence="1">The sequence shown here is derived from an EMBL/GenBank/DDBJ whole genome shotgun (WGS) entry which is preliminary data.</text>
</comment>
<accession>A0A9D1Z647</accession>
<name>A0A9D1Z647_9FIRM</name>
<dbReference type="AlphaFoldDB" id="A0A9D1Z647"/>
<dbReference type="EMBL" id="DXCX01000108">
    <property type="protein sequence ID" value="HIY74345.1"/>
    <property type="molecule type" value="Genomic_DNA"/>
</dbReference>
<organism evidence="1 2">
    <name type="scientific">Candidatus Intestinimonas merdavium</name>
    <dbReference type="NCBI Taxonomy" id="2838622"/>
    <lineage>
        <taxon>Bacteria</taxon>
        <taxon>Bacillati</taxon>
        <taxon>Bacillota</taxon>
        <taxon>Clostridia</taxon>
        <taxon>Eubacteriales</taxon>
        <taxon>Intestinimonas</taxon>
    </lineage>
</organism>
<evidence type="ECO:0000313" key="1">
    <source>
        <dbReference type="EMBL" id="HIY74345.1"/>
    </source>
</evidence>
<reference evidence="1" key="2">
    <citation type="submission" date="2021-04" db="EMBL/GenBank/DDBJ databases">
        <authorList>
            <person name="Gilroy R."/>
        </authorList>
    </citation>
    <scope>NUCLEOTIDE SEQUENCE</scope>
    <source>
        <strain evidence="1">CHK33-7979</strain>
    </source>
</reference>
<protein>
    <submittedName>
        <fullName evidence="1">Uncharacterized protein</fullName>
    </submittedName>
</protein>
<sequence length="48" mass="5300">MPDYQKLYSILFNAITDALEELSKANYGLAAEGLKAAQQTTEALYMEA</sequence>